<evidence type="ECO:0000313" key="3">
    <source>
        <dbReference type="Proteomes" id="UP001458880"/>
    </source>
</evidence>
<organism evidence="2 3">
    <name type="scientific">Popillia japonica</name>
    <name type="common">Japanese beetle</name>
    <dbReference type="NCBI Taxonomy" id="7064"/>
    <lineage>
        <taxon>Eukaryota</taxon>
        <taxon>Metazoa</taxon>
        <taxon>Ecdysozoa</taxon>
        <taxon>Arthropoda</taxon>
        <taxon>Hexapoda</taxon>
        <taxon>Insecta</taxon>
        <taxon>Pterygota</taxon>
        <taxon>Neoptera</taxon>
        <taxon>Endopterygota</taxon>
        <taxon>Coleoptera</taxon>
        <taxon>Polyphaga</taxon>
        <taxon>Scarabaeiformia</taxon>
        <taxon>Scarabaeidae</taxon>
        <taxon>Rutelinae</taxon>
        <taxon>Popillia</taxon>
    </lineage>
</organism>
<name>A0AAW1MCR9_POPJA</name>
<dbReference type="InterPro" id="IPR026983">
    <property type="entry name" value="DHC"/>
</dbReference>
<dbReference type="EMBL" id="JASPKY010000060">
    <property type="protein sequence ID" value="KAK9744209.1"/>
    <property type="molecule type" value="Genomic_DNA"/>
</dbReference>
<protein>
    <submittedName>
        <fullName evidence="2">Dynein heavy chain, N-terminal region 2</fullName>
    </submittedName>
</protein>
<accession>A0AAW1MCR9</accession>
<dbReference type="GO" id="GO:0030286">
    <property type="term" value="C:dynein complex"/>
    <property type="evidence" value="ECO:0007669"/>
    <property type="project" value="InterPro"/>
</dbReference>
<dbReference type="AlphaFoldDB" id="A0AAW1MCR9"/>
<dbReference type="PANTHER" id="PTHR22878:SF70">
    <property type="entry name" value="DYNEIN HEAVY CHAIN 2, AXONEMAL"/>
    <property type="match status" value="1"/>
</dbReference>
<reference evidence="2 3" key="1">
    <citation type="journal article" date="2024" name="BMC Genomics">
        <title>De novo assembly and annotation of Popillia japonica's genome with initial clues to its potential as an invasive pest.</title>
        <authorList>
            <person name="Cucini C."/>
            <person name="Boschi S."/>
            <person name="Funari R."/>
            <person name="Cardaioli E."/>
            <person name="Iannotti N."/>
            <person name="Marturano G."/>
            <person name="Paoli F."/>
            <person name="Bruttini M."/>
            <person name="Carapelli A."/>
            <person name="Frati F."/>
            <person name="Nardi F."/>
        </authorList>
    </citation>
    <scope>NUCLEOTIDE SEQUENCE [LARGE SCALE GENOMIC DNA]</scope>
    <source>
        <strain evidence="2">DMR45628</strain>
    </source>
</reference>
<evidence type="ECO:0000313" key="2">
    <source>
        <dbReference type="EMBL" id="KAK9744209.1"/>
    </source>
</evidence>
<keyword evidence="3" id="KW-1185">Reference proteome</keyword>
<evidence type="ECO:0000259" key="1">
    <source>
        <dbReference type="Pfam" id="PF08393"/>
    </source>
</evidence>
<feature type="domain" description="Dynein heavy chain linker" evidence="1">
    <location>
        <begin position="645"/>
        <end position="805"/>
    </location>
</feature>
<comment type="caution">
    <text evidence="2">The sequence shown here is derived from an EMBL/GenBank/DDBJ whole genome shotgun (WGS) entry which is preliminary data.</text>
</comment>
<gene>
    <name evidence="2" type="ORF">QE152_g7945</name>
</gene>
<dbReference type="Pfam" id="PF08393">
    <property type="entry name" value="DHC_N2"/>
    <property type="match status" value="1"/>
</dbReference>
<dbReference type="Proteomes" id="UP001458880">
    <property type="component" value="Unassembled WGS sequence"/>
</dbReference>
<dbReference type="PANTHER" id="PTHR22878">
    <property type="entry name" value="DYNEIN HEAVY CHAIN 6, AXONEMAL-LIKE-RELATED"/>
    <property type="match status" value="1"/>
</dbReference>
<dbReference type="GO" id="GO:0045505">
    <property type="term" value="F:dynein intermediate chain binding"/>
    <property type="evidence" value="ECO:0007669"/>
    <property type="project" value="InterPro"/>
</dbReference>
<proteinExistence type="predicted"/>
<dbReference type="GO" id="GO:0051959">
    <property type="term" value="F:dynein light intermediate chain binding"/>
    <property type="evidence" value="ECO:0007669"/>
    <property type="project" value="InterPro"/>
</dbReference>
<dbReference type="InterPro" id="IPR013602">
    <property type="entry name" value="Dynein_heavy_linker"/>
</dbReference>
<sequence>MTEKLKVDLKKCLARAKRDGTFYENIDFTSASEDLRREFNITEKKRRQLVNFLKQSIENTKFKEFKKKVEPEYARIARKNISHQVLREHAENLPTTKMTKYMRLAILKSIAAPKLEQAWPDVLNDVLSEVKEEYLEVTHKVGVNSRIKPLDGSNPHIYLSPYKYMGKTPQYDKYLNSRRLLGKRLFIPYPLMRKISCQCVMVLPDILVDLRKYREQPFEMPLLIELINDGIINGTLFIQQFYEKIIKLAQTDTTEFRSKISKLHYWCTGTGILASSFIKLIRQTIFHIVKVSGDDENVPFLKLYLQYDNKLNLYPSKDETVEMYLKFIRQIANAANDLLSLESIFCEGFEDKKIPIFLQQSFMDDAKQQIETNLTRMFRPVEQYVSNLEQGYSSVYGGGEMEFGDDNEDITFEAGYKKIDFYQTFINRITEMVTNEFYAIGQLEQEECKANLKASINALIDDVAGKLVLQHEWENRDICDTFQMLATRALQEPTSTEELMEMGVFMTWANTELMTELTERIQKSLDIIIRLMDITTITEEHIDLNSTTVLWLKRIKPILEQNSSMYEQFKFDFEERLQRSVERLNSEIRDLEPYLVTLDDMSDADYAREYVFHLNKLLVKIRSCDQQKVWINKEEATFKFPISAFADLEKLKVYIYPFFRCFNAWMDGPFEFLDFETAEEKVDDFMKELMKTQKGYRNRLRQLAAENDPHRFQGSVDDPDPLNLPAPLKLCMKTIQQIKDFRPCLNIMEIMSNKALLQRHWTEMSRIAGYDMTPNAGTTLRKLFEMDLSKDIDKYEIISSGALKDRYYVAQAFRNGFI</sequence>
<dbReference type="GO" id="GO:0007018">
    <property type="term" value="P:microtubule-based movement"/>
    <property type="evidence" value="ECO:0007669"/>
    <property type="project" value="InterPro"/>
</dbReference>